<dbReference type="EMBL" id="JXQQ01000135">
    <property type="protein sequence ID" value="KIQ16293.1"/>
    <property type="molecule type" value="Genomic_DNA"/>
</dbReference>
<feature type="transmembrane region" description="Helical" evidence="1">
    <location>
        <begin position="91"/>
        <end position="116"/>
    </location>
</feature>
<evidence type="ECO:0000313" key="3">
    <source>
        <dbReference type="Proteomes" id="UP000032067"/>
    </source>
</evidence>
<keyword evidence="1" id="KW-0472">Membrane</keyword>
<comment type="caution">
    <text evidence="2">The sequence shown here is derived from an EMBL/GenBank/DDBJ whole genome shotgun (WGS) entry which is preliminary data.</text>
</comment>
<dbReference type="RefSeq" id="WP_155403949.1">
    <property type="nucleotide sequence ID" value="NZ_JXQQ01000135.1"/>
</dbReference>
<reference evidence="2 3" key="1">
    <citation type="submission" date="2014-12" db="EMBL/GenBank/DDBJ databases">
        <title>16Stimator: statistical estimation of ribosomal gene copy numbers from draft genome assemblies.</title>
        <authorList>
            <person name="Perisin M.A."/>
            <person name="Vetter M."/>
            <person name="Gilbert J.A."/>
            <person name="Bergelson J."/>
        </authorList>
    </citation>
    <scope>NUCLEOTIDE SEQUENCE [LARGE SCALE GENOMIC DNA]</scope>
    <source>
        <strain evidence="2 3">MEDvA23</strain>
    </source>
</reference>
<feature type="transmembrane region" description="Helical" evidence="1">
    <location>
        <begin position="34"/>
        <end position="55"/>
    </location>
</feature>
<proteinExistence type="predicted"/>
<keyword evidence="1" id="KW-1133">Transmembrane helix</keyword>
<keyword evidence="1" id="KW-0812">Transmembrane</keyword>
<accession>A0A0D0KI76</accession>
<sequence>MPSSASTKIALALCVAGVALHVYTVAFKAQGDASAFLFGLLLLSSAPYAIAAILARRRGKALLGLGAAAACLAADLYMHHAVFFAPKSSTAALGLLFMPIWNLLAVGPAGALLFWLGHRFVGMRRDTT</sequence>
<evidence type="ECO:0000256" key="1">
    <source>
        <dbReference type="SAM" id="Phobius"/>
    </source>
</evidence>
<organism evidence="2 3">
    <name type="scientific">Variovorax paradoxus</name>
    <dbReference type="NCBI Taxonomy" id="34073"/>
    <lineage>
        <taxon>Bacteria</taxon>
        <taxon>Pseudomonadati</taxon>
        <taxon>Pseudomonadota</taxon>
        <taxon>Betaproteobacteria</taxon>
        <taxon>Burkholderiales</taxon>
        <taxon>Comamonadaceae</taxon>
        <taxon>Variovorax</taxon>
    </lineage>
</organism>
<evidence type="ECO:0000313" key="2">
    <source>
        <dbReference type="EMBL" id="KIQ16293.1"/>
    </source>
</evidence>
<protein>
    <submittedName>
        <fullName evidence="2">Uncharacterized protein</fullName>
    </submittedName>
</protein>
<dbReference type="AlphaFoldDB" id="A0A0D0KI76"/>
<feature type="transmembrane region" description="Helical" evidence="1">
    <location>
        <begin position="62"/>
        <end position="85"/>
    </location>
</feature>
<dbReference type="OrthoDB" id="8913819at2"/>
<gene>
    <name evidence="2" type="ORF">RT97_30990</name>
</gene>
<name>A0A0D0KI76_VARPD</name>
<dbReference type="Proteomes" id="UP000032067">
    <property type="component" value="Unassembled WGS sequence"/>
</dbReference>